<name>A0A963Z899_9PROT</name>
<keyword evidence="2" id="KW-1185">Reference proteome</keyword>
<gene>
    <name evidence="1" type="ORF">ACELLULO517_25810</name>
</gene>
<comment type="caution">
    <text evidence="1">The sequence shown here is derived from an EMBL/GenBank/DDBJ whole genome shotgun (WGS) entry which is preliminary data.</text>
</comment>
<dbReference type="RefSeq" id="WP_227310376.1">
    <property type="nucleotide sequence ID" value="NZ_JAESVA010000015.1"/>
</dbReference>
<reference evidence="1 2" key="1">
    <citation type="journal article" date="2021" name="Microorganisms">
        <title>Acidisoma silvae sp. nov. and Acidisomacellulosilytica sp. nov., Two Acidophilic Bacteria Isolated from Decaying Wood, Hydrolyzing Cellulose and Producing Poly-3-hydroxybutyrate.</title>
        <authorList>
            <person name="Mieszkin S."/>
            <person name="Pouder E."/>
            <person name="Uroz S."/>
            <person name="Simon-Colin C."/>
            <person name="Alain K."/>
        </authorList>
    </citation>
    <scope>NUCLEOTIDE SEQUENCE [LARGE SCALE GENOMIC DNA]</scope>
    <source>
        <strain evidence="1 2">HW T5.17</strain>
    </source>
</reference>
<dbReference type="AlphaFoldDB" id="A0A963Z899"/>
<accession>A0A963Z899</accession>
<sequence length="264" mass="29602">MDVMYYNPAQLTGPDLIEKLSADHSCSRFFSRLGSTCYTALSQSEPERVLWLQEAAFRGSKLNQLYLHLSEYWRMKGRSASLPAETEFLEDIFSIFYMLQRLEDGKLEIQPIIHTVWSLSELFKPLSLARFSSEGQSDLWLPLPVARATLLIVFDLLLASLVRQLSHLVPGQVHISVERLGRYDGQITYTDPTIGPGDFMDSPIFSIANGLFSAFDGEQVVQPVPQEGTMFVARFSCTKARWIARSNARVIAAPGKPASVQPVP</sequence>
<proteinExistence type="predicted"/>
<dbReference type="EMBL" id="JAESVA010000015">
    <property type="protein sequence ID" value="MCB8883692.1"/>
    <property type="molecule type" value="Genomic_DNA"/>
</dbReference>
<evidence type="ECO:0000313" key="1">
    <source>
        <dbReference type="EMBL" id="MCB8883692.1"/>
    </source>
</evidence>
<dbReference type="Proteomes" id="UP000721844">
    <property type="component" value="Unassembled WGS sequence"/>
</dbReference>
<organism evidence="1 2">
    <name type="scientific">Acidisoma cellulosilyticum</name>
    <dbReference type="NCBI Taxonomy" id="2802395"/>
    <lineage>
        <taxon>Bacteria</taxon>
        <taxon>Pseudomonadati</taxon>
        <taxon>Pseudomonadota</taxon>
        <taxon>Alphaproteobacteria</taxon>
        <taxon>Acetobacterales</taxon>
        <taxon>Acidocellaceae</taxon>
        <taxon>Acidisoma</taxon>
    </lineage>
</organism>
<protein>
    <submittedName>
        <fullName evidence="1">Uncharacterized protein</fullName>
    </submittedName>
</protein>
<evidence type="ECO:0000313" key="2">
    <source>
        <dbReference type="Proteomes" id="UP000721844"/>
    </source>
</evidence>